<evidence type="ECO:0008006" key="3">
    <source>
        <dbReference type="Google" id="ProtNLM"/>
    </source>
</evidence>
<protein>
    <recommendedName>
        <fullName evidence="3">DUF481 domain-containing protein</fullName>
    </recommendedName>
</protein>
<keyword evidence="2" id="KW-1185">Reference proteome</keyword>
<gene>
    <name evidence="1" type="ORF">NH26_08010</name>
</gene>
<evidence type="ECO:0000313" key="2">
    <source>
        <dbReference type="Proteomes" id="UP000179797"/>
    </source>
</evidence>
<dbReference type="AlphaFoldDB" id="A0A1S1YZ76"/>
<reference evidence="1 2" key="1">
    <citation type="journal article" date="2012" name="Int. J. Syst. Evol. Microbiol.">
        <title>Flammeovirga pacifica sp. nov., isolated from deep-sea sediment.</title>
        <authorList>
            <person name="Xu H."/>
            <person name="Fu Y."/>
            <person name="Yang N."/>
            <person name="Ding Z."/>
            <person name="Lai Q."/>
            <person name="Zeng R."/>
        </authorList>
    </citation>
    <scope>NUCLEOTIDE SEQUENCE [LARGE SCALE GENOMIC DNA]</scope>
    <source>
        <strain evidence="2">DSM 24597 / LMG 26175 / WPAGA1</strain>
    </source>
</reference>
<dbReference type="Pfam" id="PF04338">
    <property type="entry name" value="DUF481"/>
    <property type="match status" value="1"/>
</dbReference>
<dbReference type="InterPro" id="IPR007433">
    <property type="entry name" value="DUF481"/>
</dbReference>
<dbReference type="RefSeq" id="WP_044224987.1">
    <property type="nucleotide sequence ID" value="NZ_JRYR02000001.1"/>
</dbReference>
<dbReference type="EMBL" id="JRYR02000001">
    <property type="protein sequence ID" value="OHX66300.1"/>
    <property type="molecule type" value="Genomic_DNA"/>
</dbReference>
<organism evidence="1 2">
    <name type="scientific">Flammeovirga pacifica</name>
    <dbReference type="NCBI Taxonomy" id="915059"/>
    <lineage>
        <taxon>Bacteria</taxon>
        <taxon>Pseudomonadati</taxon>
        <taxon>Bacteroidota</taxon>
        <taxon>Cytophagia</taxon>
        <taxon>Cytophagales</taxon>
        <taxon>Flammeovirgaceae</taxon>
        <taxon>Flammeovirga</taxon>
    </lineage>
</organism>
<dbReference type="OrthoDB" id="1117610at2"/>
<comment type="caution">
    <text evidence="1">The sequence shown here is derived from an EMBL/GenBank/DDBJ whole genome shotgun (WGS) entry which is preliminary data.</text>
</comment>
<evidence type="ECO:0000313" key="1">
    <source>
        <dbReference type="EMBL" id="OHX66300.1"/>
    </source>
</evidence>
<proteinExistence type="predicted"/>
<dbReference type="Proteomes" id="UP000179797">
    <property type="component" value="Unassembled WGS sequence"/>
</dbReference>
<accession>A0A1S1YZ76</accession>
<name>A0A1S1YZ76_FLAPC</name>
<sequence>MKNFIAIILFIAPHFIYAQMDSLTMKNGDLIVGEIKKLDKGIVEMKTEYSDVNFKIDWHGIQNMICNTKFAVTLSNGDRYFGSIHSSDKNEFSITTKDSADVSIDPKNIVYLKPVKDSFINKLSASIDVGYNYTKANSLSQLNTNIYLAYNSKKWIVSLKINSIRSVQNNVDPIVRDEGELTAGYFLPKDFYSTASISYLTNTEQSINLRAITSVGLGKFIVHTNKAYWGISSGISYLSESFNATTDENGMTTTKPSNLSTEWYLGTEINLFDIGDLSFNGTAKGYRELSSNERWRIDAGANLKYSLPHDFYIKTGYKMNYDTQPVEVGKELDYQYTLGFGWEL</sequence>